<dbReference type="AlphaFoldDB" id="A0AAV3ZFK3"/>
<organism evidence="1 2">
    <name type="scientific">Plakobranchus ocellatus</name>
    <dbReference type="NCBI Taxonomy" id="259542"/>
    <lineage>
        <taxon>Eukaryota</taxon>
        <taxon>Metazoa</taxon>
        <taxon>Spiralia</taxon>
        <taxon>Lophotrochozoa</taxon>
        <taxon>Mollusca</taxon>
        <taxon>Gastropoda</taxon>
        <taxon>Heterobranchia</taxon>
        <taxon>Euthyneura</taxon>
        <taxon>Panpulmonata</taxon>
        <taxon>Sacoglossa</taxon>
        <taxon>Placobranchoidea</taxon>
        <taxon>Plakobranchidae</taxon>
        <taxon>Plakobranchus</taxon>
    </lineage>
</organism>
<dbReference type="EMBL" id="BLXT01002328">
    <property type="protein sequence ID" value="GFN93266.1"/>
    <property type="molecule type" value="Genomic_DNA"/>
</dbReference>
<evidence type="ECO:0000313" key="1">
    <source>
        <dbReference type="EMBL" id="GFN93266.1"/>
    </source>
</evidence>
<comment type="caution">
    <text evidence="1">The sequence shown here is derived from an EMBL/GenBank/DDBJ whole genome shotgun (WGS) entry which is preliminary data.</text>
</comment>
<reference evidence="1 2" key="1">
    <citation type="journal article" date="2021" name="Elife">
        <title>Chloroplast acquisition without the gene transfer in kleptoplastic sea slugs, Plakobranchus ocellatus.</title>
        <authorList>
            <person name="Maeda T."/>
            <person name="Takahashi S."/>
            <person name="Yoshida T."/>
            <person name="Shimamura S."/>
            <person name="Takaki Y."/>
            <person name="Nagai Y."/>
            <person name="Toyoda A."/>
            <person name="Suzuki Y."/>
            <person name="Arimoto A."/>
            <person name="Ishii H."/>
            <person name="Satoh N."/>
            <person name="Nishiyama T."/>
            <person name="Hasebe M."/>
            <person name="Maruyama T."/>
            <person name="Minagawa J."/>
            <person name="Obokata J."/>
            <person name="Shigenobu S."/>
        </authorList>
    </citation>
    <scope>NUCLEOTIDE SEQUENCE [LARGE SCALE GENOMIC DNA]</scope>
</reference>
<accession>A0AAV3ZFK3</accession>
<sequence length="113" mass="12647">MTDNATCFSSAKFRITPRPKGQLRDWYINLSSLSRRQPCLQPTPFRSFSCTTARTPLASGGSPSKLLNLYPIRKEIDTIVAVQRSRRPRDITTSCCSLNEDSPCFALAYKGGR</sequence>
<name>A0AAV3ZFK3_9GAST</name>
<gene>
    <name evidence="1" type="ORF">PoB_001977200</name>
</gene>
<proteinExistence type="predicted"/>
<dbReference type="Proteomes" id="UP000735302">
    <property type="component" value="Unassembled WGS sequence"/>
</dbReference>
<protein>
    <submittedName>
        <fullName evidence="1">Uncharacterized protein</fullName>
    </submittedName>
</protein>
<keyword evidence="2" id="KW-1185">Reference proteome</keyword>
<evidence type="ECO:0000313" key="2">
    <source>
        <dbReference type="Proteomes" id="UP000735302"/>
    </source>
</evidence>